<sequence length="85" mass="8862">MVRLCRAGSGAPGTVARSNDEHAQAKFSESGVFLVSFLPLVDSRVQLGSDGLQRSPRIDMSLGLPSAPLQQPLIPASVLSPCTTA</sequence>
<dbReference type="EMBL" id="LT984809">
    <property type="protein sequence ID" value="SPD48662.1"/>
    <property type="molecule type" value="Genomic_DNA"/>
</dbReference>
<evidence type="ECO:0000313" key="4">
    <source>
        <dbReference type="Proteomes" id="UP000256952"/>
    </source>
</evidence>
<evidence type="ECO:0000313" key="3">
    <source>
        <dbReference type="EMBL" id="SPD48662.1"/>
    </source>
</evidence>
<organism evidence="2 4">
    <name type="scientific">Cupriavidus taiwanensis</name>
    <dbReference type="NCBI Taxonomy" id="164546"/>
    <lineage>
        <taxon>Bacteria</taxon>
        <taxon>Pseudomonadati</taxon>
        <taxon>Pseudomonadota</taxon>
        <taxon>Betaproteobacteria</taxon>
        <taxon>Burkholderiales</taxon>
        <taxon>Burkholderiaceae</taxon>
        <taxon>Cupriavidus</taxon>
    </lineage>
</organism>
<dbReference type="Proteomes" id="UP000256952">
    <property type="component" value="Unassembled WGS sequence"/>
</dbReference>
<dbReference type="EMBL" id="OFTH01000052">
    <property type="protein sequence ID" value="SOZ75144.1"/>
    <property type="molecule type" value="Genomic_DNA"/>
</dbReference>
<gene>
    <name evidence="3" type="ORF">CBM2612_P0007</name>
    <name evidence="2" type="ORF">CBM2613_U10046</name>
</gene>
<protein>
    <submittedName>
        <fullName evidence="2">Uncharacterized protein</fullName>
    </submittedName>
</protein>
<feature type="region of interest" description="Disordered" evidence="1">
    <location>
        <begin position="1"/>
        <end position="21"/>
    </location>
</feature>
<proteinExistence type="predicted"/>
<keyword evidence="3" id="KW-0614">Plasmid</keyword>
<evidence type="ECO:0000256" key="1">
    <source>
        <dbReference type="SAM" id="MobiDB-lite"/>
    </source>
</evidence>
<evidence type="ECO:0000313" key="2">
    <source>
        <dbReference type="EMBL" id="SOZ75144.1"/>
    </source>
</evidence>
<reference evidence="3 4" key="1">
    <citation type="submission" date="2018-01" db="EMBL/GenBank/DDBJ databases">
        <authorList>
            <person name="Gaut B.S."/>
            <person name="Morton B.R."/>
            <person name="Clegg M.T."/>
            <person name="Duvall M.R."/>
        </authorList>
    </citation>
    <scope>NUCLEOTIDE SEQUENCE [LARGE SCALE GENOMIC DNA]</scope>
    <source>
        <strain evidence="3">Cupriavidus taiwanensis STM 8555</strain>
        <plasmid evidence="3">I</plasmid>
    </source>
</reference>
<dbReference type="AlphaFoldDB" id="A0A375EHH4"/>
<geneLocation type="plasmid" evidence="3">
    <name>I</name>
</geneLocation>
<accession>A0A375EHH4</accession>
<name>A0A375EHH4_9BURK</name>
<reference evidence="2" key="2">
    <citation type="submission" date="2018-01" db="EMBL/GenBank/DDBJ databases">
        <authorList>
            <person name="Clerissi C."/>
        </authorList>
    </citation>
    <scope>NUCLEOTIDE SEQUENCE</scope>
    <source>
        <strain evidence="2">Cupriavidus taiwanensis STM 8556</strain>
    </source>
</reference>